<dbReference type="Pfam" id="PF00534">
    <property type="entry name" value="Glycos_transf_1"/>
    <property type="match status" value="1"/>
</dbReference>
<protein>
    <recommendedName>
        <fullName evidence="1">Glycosyl transferase family 1 domain-containing protein</fullName>
    </recommendedName>
</protein>
<name>A0A1G1T0K1_9BACT</name>
<evidence type="ECO:0000313" key="2">
    <source>
        <dbReference type="EMBL" id="OGX84366.1"/>
    </source>
</evidence>
<sequence length="200" mass="22478">MLVVTQNKDLALATLSKQLMGGVLRVIYQQHMQLGRPKRSLVHRLRFGQLDAWLTPLPGLGQEVLRSTHLEARRLHVVPLGLPVEQFAPPARTRSQARQELTLPAQGLLLGILGRFDRGKGQDFVLEALHLLRSEYGHDAGLLVMGAPSRNEGDTYYQQLQQQVARLGLAAEVHFRGFRPNPDVFYQAIDFSVMARLTAW</sequence>
<dbReference type="STRING" id="1908237.BEN47_03115"/>
<dbReference type="InterPro" id="IPR001296">
    <property type="entry name" value="Glyco_trans_1"/>
</dbReference>
<dbReference type="AlphaFoldDB" id="A0A1G1T0K1"/>
<feature type="domain" description="Glycosyl transferase family 1" evidence="1">
    <location>
        <begin position="96"/>
        <end position="195"/>
    </location>
</feature>
<dbReference type="GO" id="GO:0016757">
    <property type="term" value="F:glycosyltransferase activity"/>
    <property type="evidence" value="ECO:0007669"/>
    <property type="project" value="InterPro"/>
</dbReference>
<proteinExistence type="predicted"/>
<dbReference type="Proteomes" id="UP000176294">
    <property type="component" value="Unassembled WGS sequence"/>
</dbReference>
<dbReference type="SUPFAM" id="SSF53756">
    <property type="entry name" value="UDP-Glycosyltransferase/glycogen phosphorylase"/>
    <property type="match status" value="1"/>
</dbReference>
<dbReference type="EMBL" id="MDZB01000120">
    <property type="protein sequence ID" value="OGX84366.1"/>
    <property type="molecule type" value="Genomic_DNA"/>
</dbReference>
<gene>
    <name evidence="2" type="ORF">BEN47_03115</name>
</gene>
<keyword evidence="3" id="KW-1185">Reference proteome</keyword>
<dbReference type="Gene3D" id="3.40.50.2000">
    <property type="entry name" value="Glycogen Phosphorylase B"/>
    <property type="match status" value="1"/>
</dbReference>
<comment type="caution">
    <text evidence="2">The sequence shown here is derived from an EMBL/GenBank/DDBJ whole genome shotgun (WGS) entry which is preliminary data.</text>
</comment>
<accession>A0A1G1T0K1</accession>
<evidence type="ECO:0000313" key="3">
    <source>
        <dbReference type="Proteomes" id="UP000176294"/>
    </source>
</evidence>
<reference evidence="2 3" key="1">
    <citation type="submission" date="2016-08" db="EMBL/GenBank/DDBJ databases">
        <title>Hymenobacter coccineus sp. nov., Hymenobacter lapidarius sp. nov. and Hymenobacter glacialis sp. nov., isolated from Antarctic soil.</title>
        <authorList>
            <person name="Sedlacek I."/>
            <person name="Kralova S."/>
            <person name="Kyrova K."/>
            <person name="Maslanova I."/>
            <person name="Stankova E."/>
            <person name="Vrbovska V."/>
            <person name="Nemec M."/>
            <person name="Bartak M."/>
            <person name="Svec P."/>
            <person name="Busse H.-J."/>
            <person name="Pantucek R."/>
        </authorList>
    </citation>
    <scope>NUCLEOTIDE SEQUENCE [LARGE SCALE GENOMIC DNA]</scope>
    <source>
        <strain evidence="2 3">CCM 8643</strain>
    </source>
</reference>
<evidence type="ECO:0000259" key="1">
    <source>
        <dbReference type="Pfam" id="PF00534"/>
    </source>
</evidence>
<organism evidence="2 3">
    <name type="scientific">Hymenobacter lapidarius</name>
    <dbReference type="NCBI Taxonomy" id="1908237"/>
    <lineage>
        <taxon>Bacteria</taxon>
        <taxon>Pseudomonadati</taxon>
        <taxon>Bacteroidota</taxon>
        <taxon>Cytophagia</taxon>
        <taxon>Cytophagales</taxon>
        <taxon>Hymenobacteraceae</taxon>
        <taxon>Hymenobacter</taxon>
    </lineage>
</organism>